<dbReference type="EMBL" id="JBHTEC010000001">
    <property type="protein sequence ID" value="MFD0280407.1"/>
    <property type="molecule type" value="Genomic_DNA"/>
</dbReference>
<feature type="transmembrane region" description="Helical" evidence="7">
    <location>
        <begin position="87"/>
        <end position="106"/>
    </location>
</feature>
<evidence type="ECO:0000313" key="9">
    <source>
        <dbReference type="EMBL" id="MFD0280407.1"/>
    </source>
</evidence>
<dbReference type="InterPro" id="IPR020846">
    <property type="entry name" value="MFS_dom"/>
</dbReference>
<keyword evidence="4 7" id="KW-1133">Transmembrane helix</keyword>
<dbReference type="RefSeq" id="WP_381261364.1">
    <property type="nucleotide sequence ID" value="NZ_JBHTBI010000050.1"/>
</dbReference>
<dbReference type="Pfam" id="PF07690">
    <property type="entry name" value="MFS_1"/>
    <property type="match status" value="1"/>
</dbReference>
<comment type="subcellular location">
    <subcellularLocation>
        <location evidence="1">Cell membrane</location>
        <topology evidence="1">Multi-pass membrane protein</topology>
    </subcellularLocation>
</comment>
<evidence type="ECO:0000313" key="10">
    <source>
        <dbReference type="Proteomes" id="UP001596957"/>
    </source>
</evidence>
<dbReference type="PROSITE" id="PS50850">
    <property type="entry name" value="MFS"/>
    <property type="match status" value="1"/>
</dbReference>
<dbReference type="InterPro" id="IPR036259">
    <property type="entry name" value="MFS_trans_sf"/>
</dbReference>
<sequence length="467" mass="47841">MSAAPGTTASGARTAAAGRRSPLAALLTAQYLSAFGNAITVVTVPLYVLHTTGSTATTGLAGFIGAVPLIFAGAVGGVLVDRFGGRRLSVLSDLAAGLLVLLVPLLDATTGLPIPLLLALLFARTVVATPATAARMTLLKPVTENAGARLESVNSWYQAAPRLGLVAGAPLAGVLVAATDSVVGMYVDAGTFLVAAALVTFAVPGGEANKGSAQSGFGFFGQLREGMALVRTMPVIGAMTAFVVVTNFLDDAFTPLFLPVYAQDVLHSSAAMGWFLGAVGIGSIVGTFLYGPASRTFLSSRRYTLFGCFAMVAVLRLLLVLQPGAVGVTVICFLTGVAGGPLNPMLSTVMLERVPEELRGRVFGLTGAMALTSAPLGVLTAGWLVDLAGLRVPMLCFALVYLVLIAASWRRPALKDMDVRPAADGPRAAEEADGADEAATLTSTASADRSVETDRASDTGPGKVRTR</sequence>
<name>A0ABW2V9U6_9ACTN</name>
<evidence type="ECO:0000256" key="4">
    <source>
        <dbReference type="ARBA" id="ARBA00022989"/>
    </source>
</evidence>
<feature type="transmembrane region" description="Helical" evidence="7">
    <location>
        <begin position="362"/>
        <end position="384"/>
    </location>
</feature>
<gene>
    <name evidence="9" type="ORF">ACFQZP_01745</name>
</gene>
<reference evidence="10" key="1">
    <citation type="journal article" date="2019" name="Int. J. Syst. Evol. Microbiol.">
        <title>The Global Catalogue of Microorganisms (GCM) 10K type strain sequencing project: providing services to taxonomists for standard genome sequencing and annotation.</title>
        <authorList>
            <consortium name="The Broad Institute Genomics Platform"/>
            <consortium name="The Broad Institute Genome Sequencing Center for Infectious Disease"/>
            <person name="Wu L."/>
            <person name="Ma J."/>
        </authorList>
    </citation>
    <scope>NUCLEOTIDE SEQUENCE [LARGE SCALE GENOMIC DNA]</scope>
    <source>
        <strain evidence="10">CGMCC 4.7198</strain>
    </source>
</reference>
<keyword evidence="5 7" id="KW-0472">Membrane</keyword>
<keyword evidence="10" id="KW-1185">Reference proteome</keyword>
<evidence type="ECO:0000256" key="3">
    <source>
        <dbReference type="ARBA" id="ARBA00022692"/>
    </source>
</evidence>
<proteinExistence type="predicted"/>
<dbReference type="PANTHER" id="PTHR23513:SF11">
    <property type="entry name" value="STAPHYLOFERRIN A TRANSPORTER"/>
    <property type="match status" value="1"/>
</dbReference>
<dbReference type="Gene3D" id="1.20.1250.20">
    <property type="entry name" value="MFS general substrate transporter like domains"/>
    <property type="match status" value="2"/>
</dbReference>
<feature type="transmembrane region" description="Helical" evidence="7">
    <location>
        <begin position="23"/>
        <end position="48"/>
    </location>
</feature>
<dbReference type="Proteomes" id="UP001596957">
    <property type="component" value="Unassembled WGS sequence"/>
</dbReference>
<feature type="transmembrane region" description="Helical" evidence="7">
    <location>
        <begin position="269"/>
        <end position="291"/>
    </location>
</feature>
<feature type="transmembrane region" description="Helical" evidence="7">
    <location>
        <begin position="303"/>
        <end position="319"/>
    </location>
</feature>
<dbReference type="PANTHER" id="PTHR23513">
    <property type="entry name" value="INTEGRAL MEMBRANE EFFLUX PROTEIN-RELATED"/>
    <property type="match status" value="1"/>
</dbReference>
<evidence type="ECO:0000259" key="8">
    <source>
        <dbReference type="PROSITE" id="PS50850"/>
    </source>
</evidence>
<feature type="transmembrane region" description="Helical" evidence="7">
    <location>
        <begin position="185"/>
        <end position="207"/>
    </location>
</feature>
<evidence type="ECO:0000256" key="7">
    <source>
        <dbReference type="SAM" id="Phobius"/>
    </source>
</evidence>
<evidence type="ECO:0000256" key="5">
    <source>
        <dbReference type="ARBA" id="ARBA00023136"/>
    </source>
</evidence>
<organism evidence="9 10">
    <name type="scientific">Streptomyces lutosisoli</name>
    <dbReference type="NCBI Taxonomy" id="2665721"/>
    <lineage>
        <taxon>Bacteria</taxon>
        <taxon>Bacillati</taxon>
        <taxon>Actinomycetota</taxon>
        <taxon>Actinomycetes</taxon>
        <taxon>Kitasatosporales</taxon>
        <taxon>Streptomycetaceae</taxon>
        <taxon>Streptomyces</taxon>
    </lineage>
</organism>
<feature type="transmembrane region" description="Helical" evidence="7">
    <location>
        <begin position="228"/>
        <end position="249"/>
    </location>
</feature>
<feature type="transmembrane region" description="Helical" evidence="7">
    <location>
        <begin position="112"/>
        <end position="138"/>
    </location>
</feature>
<feature type="transmembrane region" description="Helical" evidence="7">
    <location>
        <begin position="60"/>
        <end position="80"/>
    </location>
</feature>
<dbReference type="CDD" id="cd06173">
    <property type="entry name" value="MFS_MefA_like"/>
    <property type="match status" value="1"/>
</dbReference>
<accession>A0ABW2V9U6</accession>
<feature type="transmembrane region" description="Helical" evidence="7">
    <location>
        <begin position="390"/>
        <end position="409"/>
    </location>
</feature>
<protein>
    <submittedName>
        <fullName evidence="9">MFS transporter</fullName>
    </submittedName>
</protein>
<feature type="region of interest" description="Disordered" evidence="6">
    <location>
        <begin position="420"/>
        <end position="467"/>
    </location>
</feature>
<keyword evidence="2" id="KW-1003">Cell membrane</keyword>
<comment type="caution">
    <text evidence="9">The sequence shown here is derived from an EMBL/GenBank/DDBJ whole genome shotgun (WGS) entry which is preliminary data.</text>
</comment>
<keyword evidence="3 7" id="KW-0812">Transmembrane</keyword>
<feature type="transmembrane region" description="Helical" evidence="7">
    <location>
        <begin position="325"/>
        <end position="342"/>
    </location>
</feature>
<feature type="domain" description="Major facilitator superfamily (MFS) profile" evidence="8">
    <location>
        <begin position="236"/>
        <end position="467"/>
    </location>
</feature>
<dbReference type="InterPro" id="IPR011701">
    <property type="entry name" value="MFS"/>
</dbReference>
<evidence type="ECO:0000256" key="6">
    <source>
        <dbReference type="SAM" id="MobiDB-lite"/>
    </source>
</evidence>
<evidence type="ECO:0000256" key="2">
    <source>
        <dbReference type="ARBA" id="ARBA00022475"/>
    </source>
</evidence>
<dbReference type="SUPFAM" id="SSF103473">
    <property type="entry name" value="MFS general substrate transporter"/>
    <property type="match status" value="1"/>
</dbReference>
<evidence type="ECO:0000256" key="1">
    <source>
        <dbReference type="ARBA" id="ARBA00004651"/>
    </source>
</evidence>
<feature type="transmembrane region" description="Helical" evidence="7">
    <location>
        <begin position="159"/>
        <end position="179"/>
    </location>
</feature>